<organism evidence="1 2">
    <name type="scientific">Blepharisma stoltei</name>
    <dbReference type="NCBI Taxonomy" id="1481888"/>
    <lineage>
        <taxon>Eukaryota</taxon>
        <taxon>Sar</taxon>
        <taxon>Alveolata</taxon>
        <taxon>Ciliophora</taxon>
        <taxon>Postciliodesmatophora</taxon>
        <taxon>Heterotrichea</taxon>
        <taxon>Heterotrichida</taxon>
        <taxon>Blepharismidae</taxon>
        <taxon>Blepharisma</taxon>
    </lineage>
</organism>
<proteinExistence type="predicted"/>
<gene>
    <name evidence="1" type="ORF">BSTOLATCC_MIC13196</name>
</gene>
<sequence>MIIFLLSLISSVSSYECGGTTSKSSYKVGDRIPVCVIFWNGSTTKTITFYPKLDDYSAVEVKGMFAGILATGNYSLAVQAEAGSNTTFLQYIQTGAHNVSDFVAPVYSVVVEMRDGKVKDVVWDNDCDLCDYGCLTDTGDVCTVDLCDLQTNSTDPLKSDCDPKIYVSWMGKDDSGNYLMSAGYRISQFRKYSLYDTYKSAKKSF</sequence>
<dbReference type="Proteomes" id="UP001162131">
    <property type="component" value="Unassembled WGS sequence"/>
</dbReference>
<name>A0AAU9INT7_9CILI</name>
<evidence type="ECO:0000313" key="2">
    <source>
        <dbReference type="Proteomes" id="UP001162131"/>
    </source>
</evidence>
<accession>A0AAU9INT7</accession>
<reference evidence="1" key="1">
    <citation type="submission" date="2021-09" db="EMBL/GenBank/DDBJ databases">
        <authorList>
            <consortium name="AG Swart"/>
            <person name="Singh M."/>
            <person name="Singh A."/>
            <person name="Seah K."/>
            <person name="Emmerich C."/>
        </authorList>
    </citation>
    <scope>NUCLEOTIDE SEQUENCE</scope>
    <source>
        <strain evidence="1">ATCC30299</strain>
    </source>
</reference>
<comment type="caution">
    <text evidence="1">The sequence shown here is derived from an EMBL/GenBank/DDBJ whole genome shotgun (WGS) entry which is preliminary data.</text>
</comment>
<evidence type="ECO:0000313" key="1">
    <source>
        <dbReference type="EMBL" id="CAG9315426.1"/>
    </source>
</evidence>
<keyword evidence="2" id="KW-1185">Reference proteome</keyword>
<protein>
    <submittedName>
        <fullName evidence="1">Uncharacterized protein</fullName>
    </submittedName>
</protein>
<dbReference type="AlphaFoldDB" id="A0AAU9INT7"/>
<dbReference type="EMBL" id="CAJZBQ010000013">
    <property type="protein sequence ID" value="CAG9315426.1"/>
    <property type="molecule type" value="Genomic_DNA"/>
</dbReference>